<evidence type="ECO:0000313" key="2">
    <source>
        <dbReference type="EMBL" id="TWT82674.1"/>
    </source>
</evidence>
<organism evidence="2 3">
    <name type="scientific">Novipirellula herctigrandis</name>
    <dbReference type="NCBI Taxonomy" id="2527986"/>
    <lineage>
        <taxon>Bacteria</taxon>
        <taxon>Pseudomonadati</taxon>
        <taxon>Planctomycetota</taxon>
        <taxon>Planctomycetia</taxon>
        <taxon>Pirellulales</taxon>
        <taxon>Pirellulaceae</taxon>
        <taxon>Novipirellula</taxon>
    </lineage>
</organism>
<dbReference type="RefSeq" id="WP_146399318.1">
    <property type="nucleotide sequence ID" value="NZ_SJPJ01000001.1"/>
</dbReference>
<proteinExistence type="predicted"/>
<dbReference type="OrthoDB" id="513552at2"/>
<protein>
    <recommendedName>
        <fullName evidence="4">DUF4112 domain-containing protein</fullName>
    </recommendedName>
</protein>
<keyword evidence="3" id="KW-1185">Reference proteome</keyword>
<dbReference type="PANTHER" id="PTHR35519">
    <property type="entry name" value="MEMBRANE PROTEINS"/>
    <property type="match status" value="1"/>
</dbReference>
<feature type="transmembrane region" description="Helical" evidence="1">
    <location>
        <begin position="46"/>
        <end position="71"/>
    </location>
</feature>
<dbReference type="EMBL" id="SJPJ01000001">
    <property type="protein sequence ID" value="TWT82674.1"/>
    <property type="molecule type" value="Genomic_DNA"/>
</dbReference>
<gene>
    <name evidence="2" type="ORF">CA13_41370</name>
</gene>
<evidence type="ECO:0000256" key="1">
    <source>
        <dbReference type="SAM" id="Phobius"/>
    </source>
</evidence>
<dbReference type="InterPro" id="IPR025187">
    <property type="entry name" value="DUF4112"/>
</dbReference>
<keyword evidence="1" id="KW-1133">Transmembrane helix</keyword>
<reference evidence="2 3" key="1">
    <citation type="submission" date="2019-02" db="EMBL/GenBank/DDBJ databases">
        <title>Deep-cultivation of Planctomycetes and their phenomic and genomic characterization uncovers novel biology.</title>
        <authorList>
            <person name="Wiegand S."/>
            <person name="Jogler M."/>
            <person name="Boedeker C."/>
            <person name="Pinto D."/>
            <person name="Vollmers J."/>
            <person name="Rivas-Marin E."/>
            <person name="Kohn T."/>
            <person name="Peeters S.H."/>
            <person name="Heuer A."/>
            <person name="Rast P."/>
            <person name="Oberbeckmann S."/>
            <person name="Bunk B."/>
            <person name="Jeske O."/>
            <person name="Meyerdierks A."/>
            <person name="Storesund J.E."/>
            <person name="Kallscheuer N."/>
            <person name="Luecker S."/>
            <person name="Lage O.M."/>
            <person name="Pohl T."/>
            <person name="Merkel B.J."/>
            <person name="Hornburger P."/>
            <person name="Mueller R.-W."/>
            <person name="Bruemmer F."/>
            <person name="Labrenz M."/>
            <person name="Spormann A.M."/>
            <person name="Op Den Camp H."/>
            <person name="Overmann J."/>
            <person name="Amann R."/>
            <person name="Jetten M.S.M."/>
            <person name="Mascher T."/>
            <person name="Medema M.H."/>
            <person name="Devos D.P."/>
            <person name="Kaster A.-K."/>
            <person name="Ovreas L."/>
            <person name="Rohde M."/>
            <person name="Galperin M.Y."/>
            <person name="Jogler C."/>
        </authorList>
    </citation>
    <scope>NUCLEOTIDE SEQUENCE [LARGE SCALE GENOMIC DNA]</scope>
    <source>
        <strain evidence="2 3">CA13</strain>
    </source>
</reference>
<feature type="transmembrane region" description="Helical" evidence="1">
    <location>
        <begin position="83"/>
        <end position="109"/>
    </location>
</feature>
<dbReference type="Proteomes" id="UP000315010">
    <property type="component" value="Unassembled WGS sequence"/>
</dbReference>
<evidence type="ECO:0000313" key="3">
    <source>
        <dbReference type="Proteomes" id="UP000315010"/>
    </source>
</evidence>
<comment type="caution">
    <text evidence="2">The sequence shown here is derived from an EMBL/GenBank/DDBJ whole genome shotgun (WGS) entry which is preliminary data.</text>
</comment>
<keyword evidence="1" id="KW-0812">Transmembrane</keyword>
<sequence length="162" mass="17921">MKEDLPVLTPDQRDSSPELKWVDSFSRLLDTHFRIPGTRVRFGADFIMGLIPGLGDVVSMGLSGLLIATMAKKGASGRLVVRMLLNVLVDTIVGAVPVLGNVFDLFYKANYRNLELMREYYDEGEHTGSVWPVIGLVLVVIVVLLAVIAWLLRSIYRSIFGG</sequence>
<dbReference type="PANTHER" id="PTHR35519:SF2">
    <property type="entry name" value="PH DOMAIN PROTEIN"/>
    <property type="match status" value="1"/>
</dbReference>
<feature type="transmembrane region" description="Helical" evidence="1">
    <location>
        <begin position="129"/>
        <end position="152"/>
    </location>
</feature>
<evidence type="ECO:0008006" key="4">
    <source>
        <dbReference type="Google" id="ProtNLM"/>
    </source>
</evidence>
<dbReference type="AlphaFoldDB" id="A0A5C5Z5Z8"/>
<name>A0A5C5Z5Z8_9BACT</name>
<dbReference type="Pfam" id="PF13430">
    <property type="entry name" value="DUF4112"/>
    <property type="match status" value="1"/>
</dbReference>
<accession>A0A5C5Z5Z8</accession>
<keyword evidence="1" id="KW-0472">Membrane</keyword>